<evidence type="ECO:0000313" key="1">
    <source>
        <dbReference type="EMBL" id="GCA65263.1"/>
    </source>
</evidence>
<sequence length="81" mass="8465">MRDRDTRDGCRGSYNQLVASLLPTPSQLIVQLSSLPPSAAPSSLLAIGRRTEQHGLPSLVLPRVAQGGCEIAGTLDPASAK</sequence>
<dbReference type="Proteomes" id="UP000265618">
    <property type="component" value="Unassembled WGS sequence"/>
</dbReference>
<keyword evidence="2" id="KW-1185">Reference proteome</keyword>
<dbReference type="EMBL" id="BDIP01010456">
    <property type="protein sequence ID" value="GCA65263.1"/>
    <property type="molecule type" value="Genomic_DNA"/>
</dbReference>
<proteinExistence type="predicted"/>
<organism evidence="1 2">
    <name type="scientific">Kipferlia bialata</name>
    <dbReference type="NCBI Taxonomy" id="797122"/>
    <lineage>
        <taxon>Eukaryota</taxon>
        <taxon>Metamonada</taxon>
        <taxon>Carpediemonas-like organisms</taxon>
        <taxon>Kipferlia</taxon>
    </lineage>
</organism>
<accession>A0A391P647</accession>
<name>A0A391P647_9EUKA</name>
<protein>
    <submittedName>
        <fullName evidence="1">Uncharacterized protein</fullName>
    </submittedName>
</protein>
<dbReference type="AlphaFoldDB" id="A0A391P647"/>
<gene>
    <name evidence="1" type="ORF">KIPB_016703</name>
</gene>
<reference evidence="1 2" key="1">
    <citation type="journal article" date="2018" name="PLoS ONE">
        <title>The draft genome of Kipferlia bialata reveals reductive genome evolution in fornicate parasites.</title>
        <authorList>
            <person name="Tanifuji G."/>
            <person name="Takabayashi S."/>
            <person name="Kume K."/>
            <person name="Takagi M."/>
            <person name="Nakayama T."/>
            <person name="Kamikawa R."/>
            <person name="Inagaki Y."/>
            <person name="Hashimoto T."/>
        </authorList>
    </citation>
    <scope>NUCLEOTIDE SEQUENCE [LARGE SCALE GENOMIC DNA]</scope>
    <source>
        <strain evidence="1">NY0173</strain>
    </source>
</reference>
<comment type="caution">
    <text evidence="1">The sequence shown here is derived from an EMBL/GenBank/DDBJ whole genome shotgun (WGS) entry which is preliminary data.</text>
</comment>
<evidence type="ECO:0000313" key="2">
    <source>
        <dbReference type="Proteomes" id="UP000265618"/>
    </source>
</evidence>
<feature type="non-terminal residue" evidence="1">
    <location>
        <position position="81"/>
    </location>
</feature>